<gene>
    <name evidence="2" type="primary">MED8</name>
    <name evidence="2" type="ORF">MA16_Dca016732</name>
</gene>
<feature type="compositionally biased region" description="Polar residues" evidence="1">
    <location>
        <begin position="394"/>
        <end position="406"/>
    </location>
</feature>
<sequence length="857" mass="92216">MEAVGGATAAPEQQQPAPTPSKAERLNLAVQQQLNLESVKARALGLSKAISRILEDFNAIALTNATPKWQDILGQFSMVNMELFNIVEDIKKVSKAFVVHPKNVNAENALILPVMLSSKLLPEMEVEDNAKREQLLSGMANLPIPTQMEKLKVRIDMISAACETAEKVIADTRKAHGLGSRQGPTLVPTLDKVQAAKIQEQENQLRAAVNFGEGLRVTGDQRHLPSSLPPHLVDVLASGDGAHNFGETGIDFHSYATCNICLSPLRLPDLWTATCNVGEHLLTASIKYWELWTTAYGLQGYKTARHLAGTQGQPAGITGAREENVGKSLGGDGWAGTGVFSKSTPSFSSNSINPQGGLMQTTGGQMIGRSVPSPSGVSSSFDNASTPPPPYANSPRSGGNIMNTPSPQQQTQQQQQQQQQRQKMMQMPQHQQQLLAQQQLRQPSSTAILAQPLVASKLLVVGYGCSIRLIAGRRSLNGATPGVETIQFSNKWFLAVWIGGCGDVISHWFLGHAASGDPHGCWILLCGTMTQLHDLQGQGQQKFQPVPGQHQMQYSQPLSQQFQNRQLQSAHIQHNIAQSQITQGGQLRNQLSQFTGSANSALFNAAQTSPNSQMFGLSGGHPQRNLQSQILNDQMFGMGGSNTASMVGMQPQQHGAQGGFGFNNASNPVNANVSYDGNNVDILNILDNCVTPSLLLAPSINKGVDIVDFGGETDKVVELGPSVDYANLAAPLVDAVQLDSVLPLASPFSVEAVADIGVSIEFVRTGSIECAYVNVLVPLISPEALKAHLAINLEGAYMVHNDWLDGSTSSACVGDREDLDGLKEEDHKLYNLRVSRIVEKAFGLGGGKRHRRKHKKK</sequence>
<dbReference type="AlphaFoldDB" id="A0A2I0VJL4"/>
<keyword evidence="3" id="KW-1185">Reference proteome</keyword>
<protein>
    <submittedName>
        <fullName evidence="2">Mediator of RNA polymerase II transcription subunit 8</fullName>
    </submittedName>
</protein>
<accession>A0A2I0VJL4</accession>
<name>A0A2I0VJL4_9ASPA</name>
<feature type="compositionally biased region" description="Low complexity" evidence="1">
    <location>
        <begin position="7"/>
        <end position="16"/>
    </location>
</feature>
<feature type="compositionally biased region" description="Low complexity" evidence="1">
    <location>
        <begin position="341"/>
        <end position="380"/>
    </location>
</feature>
<feature type="compositionally biased region" description="Low complexity" evidence="1">
    <location>
        <begin position="407"/>
        <end position="438"/>
    </location>
</feature>
<dbReference type="STRING" id="906689.A0A2I0VJL4"/>
<reference evidence="2 3" key="2">
    <citation type="journal article" date="2017" name="Nature">
        <title>The Apostasia genome and the evolution of orchids.</title>
        <authorList>
            <person name="Zhang G.Q."/>
            <person name="Liu K.W."/>
            <person name="Li Z."/>
            <person name="Lohaus R."/>
            <person name="Hsiao Y.Y."/>
            <person name="Niu S.C."/>
            <person name="Wang J.Y."/>
            <person name="Lin Y.C."/>
            <person name="Xu Q."/>
            <person name="Chen L.J."/>
            <person name="Yoshida K."/>
            <person name="Fujiwara S."/>
            <person name="Wang Z.W."/>
            <person name="Zhang Y.Q."/>
            <person name="Mitsuda N."/>
            <person name="Wang M."/>
            <person name="Liu G.H."/>
            <person name="Pecoraro L."/>
            <person name="Huang H.X."/>
            <person name="Xiao X.J."/>
            <person name="Lin M."/>
            <person name="Wu X.Y."/>
            <person name="Wu W.L."/>
            <person name="Chen Y.Y."/>
            <person name="Chang S.B."/>
            <person name="Sakamoto S."/>
            <person name="Ohme-Takagi M."/>
            <person name="Yagi M."/>
            <person name="Zeng S.J."/>
            <person name="Shen C.Y."/>
            <person name="Yeh C.M."/>
            <person name="Luo Y.B."/>
            <person name="Tsai W.C."/>
            <person name="Van de Peer Y."/>
            <person name="Liu Z.J."/>
        </authorList>
    </citation>
    <scope>NUCLEOTIDE SEQUENCE [LARGE SCALE GENOMIC DNA]</scope>
    <source>
        <tissue evidence="2">The whole plant</tissue>
    </source>
</reference>
<dbReference type="InterPro" id="IPR038795">
    <property type="entry name" value="MED8_plant"/>
</dbReference>
<organism evidence="2 3">
    <name type="scientific">Dendrobium catenatum</name>
    <dbReference type="NCBI Taxonomy" id="906689"/>
    <lineage>
        <taxon>Eukaryota</taxon>
        <taxon>Viridiplantae</taxon>
        <taxon>Streptophyta</taxon>
        <taxon>Embryophyta</taxon>
        <taxon>Tracheophyta</taxon>
        <taxon>Spermatophyta</taxon>
        <taxon>Magnoliopsida</taxon>
        <taxon>Liliopsida</taxon>
        <taxon>Asparagales</taxon>
        <taxon>Orchidaceae</taxon>
        <taxon>Epidendroideae</taxon>
        <taxon>Malaxideae</taxon>
        <taxon>Dendrobiinae</taxon>
        <taxon>Dendrobium</taxon>
    </lineage>
</organism>
<dbReference type="Proteomes" id="UP000233837">
    <property type="component" value="Unassembled WGS sequence"/>
</dbReference>
<evidence type="ECO:0000256" key="1">
    <source>
        <dbReference type="SAM" id="MobiDB-lite"/>
    </source>
</evidence>
<feature type="region of interest" description="Disordered" evidence="1">
    <location>
        <begin position="340"/>
        <end position="438"/>
    </location>
</feature>
<dbReference type="EMBL" id="KZ503477">
    <property type="protein sequence ID" value="PKU63591.1"/>
    <property type="molecule type" value="Genomic_DNA"/>
</dbReference>
<proteinExistence type="predicted"/>
<evidence type="ECO:0000313" key="2">
    <source>
        <dbReference type="EMBL" id="PKU63591.1"/>
    </source>
</evidence>
<dbReference type="PANTHER" id="PTHR35552:SF1">
    <property type="entry name" value="MEDIATOR OF RNA POLYMERASE II TRANSCRIPTION SUBUNIT 8"/>
    <property type="match status" value="1"/>
</dbReference>
<reference evidence="2 3" key="1">
    <citation type="journal article" date="2016" name="Sci. Rep.">
        <title>The Dendrobium catenatum Lindl. genome sequence provides insights into polysaccharide synthase, floral development and adaptive evolution.</title>
        <authorList>
            <person name="Zhang G.Q."/>
            <person name="Xu Q."/>
            <person name="Bian C."/>
            <person name="Tsai W.C."/>
            <person name="Yeh C.M."/>
            <person name="Liu K.W."/>
            <person name="Yoshida K."/>
            <person name="Zhang L.S."/>
            <person name="Chang S.B."/>
            <person name="Chen F."/>
            <person name="Shi Y."/>
            <person name="Su Y.Y."/>
            <person name="Zhang Y.Q."/>
            <person name="Chen L.J."/>
            <person name="Yin Y."/>
            <person name="Lin M."/>
            <person name="Huang H."/>
            <person name="Deng H."/>
            <person name="Wang Z.W."/>
            <person name="Zhu S.L."/>
            <person name="Zhao X."/>
            <person name="Deng C."/>
            <person name="Niu S.C."/>
            <person name="Huang J."/>
            <person name="Wang M."/>
            <person name="Liu G.H."/>
            <person name="Yang H.J."/>
            <person name="Xiao X.J."/>
            <person name="Hsiao Y.Y."/>
            <person name="Wu W.L."/>
            <person name="Chen Y.Y."/>
            <person name="Mitsuda N."/>
            <person name="Ohme-Takagi M."/>
            <person name="Luo Y.B."/>
            <person name="Van de Peer Y."/>
            <person name="Liu Z.J."/>
        </authorList>
    </citation>
    <scope>NUCLEOTIDE SEQUENCE [LARGE SCALE GENOMIC DNA]</scope>
    <source>
        <tissue evidence="2">The whole plant</tissue>
    </source>
</reference>
<evidence type="ECO:0000313" key="3">
    <source>
        <dbReference type="Proteomes" id="UP000233837"/>
    </source>
</evidence>
<dbReference type="PANTHER" id="PTHR35552">
    <property type="entry name" value="MEDIATOR OF RNA POLYMERASE II TRANSCRIPTION SUBUNIT 8"/>
    <property type="match status" value="1"/>
</dbReference>
<feature type="region of interest" description="Disordered" evidence="1">
    <location>
        <begin position="1"/>
        <end position="22"/>
    </location>
</feature>
<dbReference type="GO" id="GO:0016592">
    <property type="term" value="C:mediator complex"/>
    <property type="evidence" value="ECO:0007669"/>
    <property type="project" value="InterPro"/>
</dbReference>